<gene>
    <name evidence="1" type="ORF">SELO1098_LOCUS7466</name>
</gene>
<protein>
    <submittedName>
        <fullName evidence="1">Uncharacterized protein</fullName>
    </submittedName>
</protein>
<proteinExistence type="predicted"/>
<reference evidence="1" key="1">
    <citation type="submission" date="2021-01" db="EMBL/GenBank/DDBJ databases">
        <authorList>
            <person name="Corre E."/>
            <person name="Pelletier E."/>
            <person name="Niang G."/>
            <person name="Scheremetjew M."/>
            <person name="Finn R."/>
            <person name="Kale V."/>
            <person name="Holt S."/>
            <person name="Cochrane G."/>
            <person name="Meng A."/>
            <person name="Brown T."/>
            <person name="Cohen L."/>
        </authorList>
    </citation>
    <scope>NUCLEOTIDE SEQUENCE</scope>
    <source>
        <strain evidence="1">CCAP 955/1</strain>
    </source>
</reference>
<dbReference type="EMBL" id="HBIC01014763">
    <property type="protein sequence ID" value="CAE0278634.1"/>
    <property type="molecule type" value="Transcribed_RNA"/>
</dbReference>
<sequence length="115" mass="12654">MKRSKKCFDLSSLEEDFRQGDSKRYRTDSDQTDVSMDSELSEISDIFEKSAIISSSSLSCKSDDFISPPLSLDMVGCKFDFAPEQYALGSSLGSLVKAKSSSLGGLVRKNGFEQQ</sequence>
<accession>A0A7S3GWX1</accession>
<evidence type="ECO:0000313" key="1">
    <source>
        <dbReference type="EMBL" id="CAE0278634.1"/>
    </source>
</evidence>
<dbReference type="AlphaFoldDB" id="A0A7S3GWX1"/>
<organism evidence="1">
    <name type="scientific">Spumella elongata</name>
    <dbReference type="NCBI Taxonomy" id="89044"/>
    <lineage>
        <taxon>Eukaryota</taxon>
        <taxon>Sar</taxon>
        <taxon>Stramenopiles</taxon>
        <taxon>Ochrophyta</taxon>
        <taxon>Chrysophyceae</taxon>
        <taxon>Chromulinales</taxon>
        <taxon>Chromulinaceae</taxon>
        <taxon>Spumella</taxon>
    </lineage>
</organism>
<name>A0A7S3GWX1_9STRA</name>